<evidence type="ECO:0000313" key="2">
    <source>
        <dbReference type="Proteomes" id="UP000433309"/>
    </source>
</evidence>
<gene>
    <name evidence="1" type="ORF">GJ699_30920</name>
</gene>
<dbReference type="AlphaFoldDB" id="A0A6I2LC56"/>
<evidence type="ECO:0000313" key="1">
    <source>
        <dbReference type="EMBL" id="MRW94394.1"/>
    </source>
</evidence>
<dbReference type="RefSeq" id="WP_154383268.1">
    <property type="nucleotide sequence ID" value="NZ_WKJK01000026.1"/>
</dbReference>
<name>A0A6I2LC56_9BURK</name>
<organism evidence="1 2">
    <name type="scientific">Duganella guangzhouensis</name>
    <dbReference type="NCBI Taxonomy" id="2666084"/>
    <lineage>
        <taxon>Bacteria</taxon>
        <taxon>Pseudomonadati</taxon>
        <taxon>Pseudomonadota</taxon>
        <taxon>Betaproteobacteria</taxon>
        <taxon>Burkholderiales</taxon>
        <taxon>Oxalobacteraceae</taxon>
        <taxon>Telluria group</taxon>
        <taxon>Duganella</taxon>
    </lineage>
</organism>
<comment type="caution">
    <text evidence="1">The sequence shown here is derived from an EMBL/GenBank/DDBJ whole genome shotgun (WGS) entry which is preliminary data.</text>
</comment>
<dbReference type="Proteomes" id="UP000433309">
    <property type="component" value="Unassembled WGS sequence"/>
</dbReference>
<reference evidence="1 2" key="1">
    <citation type="submission" date="2019-11" db="EMBL/GenBank/DDBJ databases">
        <title>Novel species isolated from a subtropical stream in China.</title>
        <authorList>
            <person name="Lu H."/>
        </authorList>
    </citation>
    <scope>NUCLEOTIDE SEQUENCE [LARGE SCALE GENOMIC DNA]</scope>
    <source>
        <strain evidence="1 2">FT80W</strain>
    </source>
</reference>
<dbReference type="EMBL" id="WKJK01000026">
    <property type="protein sequence ID" value="MRW94394.1"/>
    <property type="molecule type" value="Genomic_DNA"/>
</dbReference>
<proteinExistence type="predicted"/>
<keyword evidence="2" id="KW-1185">Reference proteome</keyword>
<accession>A0A6I2LC56</accession>
<protein>
    <submittedName>
        <fullName evidence="1">Uncharacterized protein</fullName>
    </submittedName>
</protein>
<sequence length="82" mass="9513">MQLELSLRAEISRDLAKGEWKERLEEILHALAVGDNPFSTPPAPSPRRPNVFLAEEHDHFLVFQRYEGKVRVMDIMLKPEES</sequence>